<name>D0KW76_HALNC</name>
<organism evidence="4 5">
    <name type="scientific">Halothiobacillus neapolitanus (strain ATCC 23641 / DSM 15147 / CIP 104769 / NCIMB 8539 / c2)</name>
    <name type="common">Thiobacillus neapolitanus</name>
    <dbReference type="NCBI Taxonomy" id="555778"/>
    <lineage>
        <taxon>Bacteria</taxon>
        <taxon>Pseudomonadati</taxon>
        <taxon>Pseudomonadota</taxon>
        <taxon>Gammaproteobacteria</taxon>
        <taxon>Chromatiales</taxon>
        <taxon>Halothiobacillaceae</taxon>
        <taxon>Halothiobacillus</taxon>
    </lineage>
</organism>
<dbReference type="HOGENOM" id="CLU_670428_0_0_6"/>
<dbReference type="Pfam" id="PF04375">
    <property type="entry name" value="HemX"/>
    <property type="match status" value="1"/>
</dbReference>
<dbReference type="PANTHER" id="PTHR38043:SF1">
    <property type="entry name" value="PROTEIN HEMX"/>
    <property type="match status" value="1"/>
</dbReference>
<dbReference type="STRING" id="555778.Hneap_2163"/>
<evidence type="ECO:0000256" key="1">
    <source>
        <dbReference type="SAM" id="Coils"/>
    </source>
</evidence>
<dbReference type="RefSeq" id="WP_012825011.1">
    <property type="nucleotide sequence ID" value="NC_013422.1"/>
</dbReference>
<feature type="transmembrane region" description="Helical" evidence="3">
    <location>
        <begin position="50"/>
        <end position="71"/>
    </location>
</feature>
<reference evidence="4 5" key="1">
    <citation type="submission" date="2009-10" db="EMBL/GenBank/DDBJ databases">
        <title>Complete sequence of Halothiobacillus neapolitanus c2.</title>
        <authorList>
            <consortium name="US DOE Joint Genome Institute"/>
            <person name="Lucas S."/>
            <person name="Copeland A."/>
            <person name="Lapidus A."/>
            <person name="Glavina del Rio T."/>
            <person name="Tice H."/>
            <person name="Bruce D."/>
            <person name="Goodwin L."/>
            <person name="Pitluck S."/>
            <person name="Davenport K."/>
            <person name="Brettin T."/>
            <person name="Detter J.C."/>
            <person name="Han C."/>
            <person name="Tapia R."/>
            <person name="Larimer F."/>
            <person name="Land M."/>
            <person name="Hauser L."/>
            <person name="Kyrpides N."/>
            <person name="Mikhailova N."/>
            <person name="Kerfeld C."/>
            <person name="Cannon G."/>
            <person name="Heinhort S."/>
        </authorList>
    </citation>
    <scope>NUCLEOTIDE SEQUENCE [LARGE SCALE GENOMIC DNA]</scope>
    <source>
        <strain evidence="5">ATCC 23641 / c2</strain>
    </source>
</reference>
<feature type="coiled-coil region" evidence="1">
    <location>
        <begin position="92"/>
        <end position="119"/>
    </location>
</feature>
<proteinExistence type="predicted"/>
<keyword evidence="3" id="KW-1133">Transmembrane helix</keyword>
<dbReference type="eggNOG" id="COG2959">
    <property type="taxonomic scope" value="Bacteria"/>
</dbReference>
<gene>
    <name evidence="4" type="ordered locus">Hneap_2163</name>
</gene>
<dbReference type="KEGG" id="hna:Hneap_2163"/>
<feature type="region of interest" description="Disordered" evidence="2">
    <location>
        <begin position="1"/>
        <end position="20"/>
    </location>
</feature>
<keyword evidence="5" id="KW-1185">Reference proteome</keyword>
<accession>D0KW76</accession>
<evidence type="ECO:0000256" key="3">
    <source>
        <dbReference type="SAM" id="Phobius"/>
    </source>
</evidence>
<protein>
    <submittedName>
        <fullName evidence="4">Uncharacterized protein</fullName>
    </submittedName>
</protein>
<evidence type="ECO:0000256" key="2">
    <source>
        <dbReference type="SAM" id="MobiDB-lite"/>
    </source>
</evidence>
<dbReference type="EMBL" id="CP001801">
    <property type="protein sequence ID" value="ACX96979.1"/>
    <property type="molecule type" value="Genomic_DNA"/>
</dbReference>
<dbReference type="OrthoDB" id="5801592at2"/>
<evidence type="ECO:0000313" key="5">
    <source>
        <dbReference type="Proteomes" id="UP000009102"/>
    </source>
</evidence>
<dbReference type="PANTHER" id="PTHR38043">
    <property type="entry name" value="PROTEIN HEMX"/>
    <property type="match status" value="1"/>
</dbReference>
<sequence length="410" mass="45171">MTQKKQHPDAPPIPAEDISPQMQEANDVIDEGAPMPPEEAAVVVRRAYGYWLLTLFIVFTGSLVSASWYGWKLFQTNAGRLDSLMATQHTDQRTLSESLKDTQGKLAQLNEQLTAQEKKTGAQLAQTQTETQQATKALQGRLTAVEKNLAGIQNRLGQGERAWKAAEIGFLLTRAQERLSIAQDPAGAAVALKLADQRLAALALPQTLPVRAAISDALVGLRKADDFDAVGMALSLRRAAENISNWPLIGTQPESTATAPKVATAAEGTASNSSATEPWYIRWPQFVWHPVSEWFSRQFTLTRSDEPVKASARVSDDRETRLWLTAVREGLLSRDMHRLMPSIVEAQEWIAQHYATDAPDVHHTLAELKRTQDFYAGRQWPSFAPIFKAWAAAGIENTAPTAPHTPEVQP</sequence>
<keyword evidence="3" id="KW-0812">Transmembrane</keyword>
<evidence type="ECO:0000313" key="4">
    <source>
        <dbReference type="EMBL" id="ACX96979.1"/>
    </source>
</evidence>
<keyword evidence="3" id="KW-0472">Membrane</keyword>
<keyword evidence="1" id="KW-0175">Coiled coil</keyword>
<dbReference type="Proteomes" id="UP000009102">
    <property type="component" value="Chromosome"/>
</dbReference>
<dbReference type="InterPro" id="IPR007470">
    <property type="entry name" value="HemX"/>
</dbReference>
<dbReference type="AlphaFoldDB" id="D0KW76"/>